<dbReference type="InterPro" id="IPR057326">
    <property type="entry name" value="KR_dom"/>
</dbReference>
<dbReference type="InterPro" id="IPR002347">
    <property type="entry name" value="SDR_fam"/>
</dbReference>
<organism evidence="3 4">
    <name type="scientific">Stenotrophomonas aracearum</name>
    <dbReference type="NCBI Taxonomy" id="3003272"/>
    <lineage>
        <taxon>Bacteria</taxon>
        <taxon>Pseudomonadati</taxon>
        <taxon>Pseudomonadota</taxon>
        <taxon>Gammaproteobacteria</taxon>
        <taxon>Lysobacterales</taxon>
        <taxon>Lysobacteraceae</taxon>
        <taxon>Stenotrophomonas</taxon>
    </lineage>
</organism>
<dbReference type="Proteomes" id="UP001305421">
    <property type="component" value="Chromosome"/>
</dbReference>
<dbReference type="SUPFAM" id="SSF51735">
    <property type="entry name" value="NAD(P)-binding Rossmann-fold domains"/>
    <property type="match status" value="1"/>
</dbReference>
<proteinExistence type="inferred from homology"/>
<dbReference type="PRINTS" id="PR00080">
    <property type="entry name" value="SDRFAMILY"/>
</dbReference>
<dbReference type="SMART" id="SM00822">
    <property type="entry name" value="PKS_KR"/>
    <property type="match status" value="1"/>
</dbReference>
<accession>A0ABY9Y9S1</accession>
<dbReference type="Pfam" id="PF13561">
    <property type="entry name" value="adh_short_C2"/>
    <property type="match status" value="1"/>
</dbReference>
<sequence>MSTSTSRIVLVTGGSRGLGRNAALALAADGADIVLTYRNQADAANEVVAQIQALGRRAAALPLDVADSAAFPAFADAVRAQLQAWGETRLQGLLNNAGEGLHAMIADTTTAQFDHLVAVHLKGPYFLTQALLPLLGDGGRILNVSSGLARFALPGSSAYAMMKGGIEVFSRYLAKELGARGISANTLAPGAIATDFGGGRVRDDEAINAMVAGNTALGRAGKPDDIGPVVVALLSPATGWINAQRVEASGGMFV</sequence>
<keyword evidence="4" id="KW-1185">Reference proteome</keyword>
<evidence type="ECO:0000259" key="2">
    <source>
        <dbReference type="SMART" id="SM00822"/>
    </source>
</evidence>
<dbReference type="EMBL" id="CP115543">
    <property type="protein sequence ID" value="WNH47153.1"/>
    <property type="molecule type" value="Genomic_DNA"/>
</dbReference>
<evidence type="ECO:0000256" key="1">
    <source>
        <dbReference type="ARBA" id="ARBA00006484"/>
    </source>
</evidence>
<reference evidence="3 4" key="1">
    <citation type="submission" date="2022-12" db="EMBL/GenBank/DDBJ databases">
        <title>Two new species, Stenotrophomonas aracearum and Stenotrophomonas oahuensis, isolated from Anthurium (Araceae family) in Hawaii.</title>
        <authorList>
            <person name="Chunag S.C."/>
            <person name="Dobhal S."/>
            <person name="Alvarez A."/>
            <person name="Arif M."/>
        </authorList>
    </citation>
    <scope>NUCLEOTIDE SEQUENCE [LARGE SCALE GENOMIC DNA]</scope>
    <source>
        <strain evidence="3 4">A5588</strain>
    </source>
</reference>
<gene>
    <name evidence="3" type="ORF">PDM28_10565</name>
</gene>
<dbReference type="PANTHER" id="PTHR42760:SF53">
    <property type="entry name" value="BLR4183 PROTEIN"/>
    <property type="match status" value="1"/>
</dbReference>
<feature type="domain" description="Ketoreductase" evidence="2">
    <location>
        <begin position="7"/>
        <end position="190"/>
    </location>
</feature>
<protein>
    <submittedName>
        <fullName evidence="3">SDR family oxidoreductase</fullName>
    </submittedName>
</protein>
<name>A0ABY9Y9S1_9GAMM</name>
<evidence type="ECO:0000313" key="3">
    <source>
        <dbReference type="EMBL" id="WNH47153.1"/>
    </source>
</evidence>
<dbReference type="InterPro" id="IPR036291">
    <property type="entry name" value="NAD(P)-bd_dom_sf"/>
</dbReference>
<comment type="similarity">
    <text evidence="1">Belongs to the short-chain dehydrogenases/reductases (SDR) family.</text>
</comment>
<dbReference type="PANTHER" id="PTHR42760">
    <property type="entry name" value="SHORT-CHAIN DEHYDROGENASES/REDUCTASES FAMILY MEMBER"/>
    <property type="match status" value="1"/>
</dbReference>
<dbReference type="RefSeq" id="WP_311181928.1">
    <property type="nucleotide sequence ID" value="NZ_CP115543.1"/>
</dbReference>
<evidence type="ECO:0000313" key="4">
    <source>
        <dbReference type="Proteomes" id="UP001305421"/>
    </source>
</evidence>
<dbReference type="Gene3D" id="3.40.50.720">
    <property type="entry name" value="NAD(P)-binding Rossmann-like Domain"/>
    <property type="match status" value="1"/>
</dbReference>
<dbReference type="PRINTS" id="PR00081">
    <property type="entry name" value="GDHRDH"/>
</dbReference>